<name>A0A1V6KY69_9BURK</name>
<organism evidence="1 2">
    <name type="scientific">Burkholderia cenocepacia</name>
    <dbReference type="NCBI Taxonomy" id="95486"/>
    <lineage>
        <taxon>Bacteria</taxon>
        <taxon>Pseudomonadati</taxon>
        <taxon>Pseudomonadota</taxon>
        <taxon>Betaproteobacteria</taxon>
        <taxon>Burkholderiales</taxon>
        <taxon>Burkholderiaceae</taxon>
        <taxon>Burkholderia</taxon>
        <taxon>Burkholderia cepacia complex</taxon>
    </lineage>
</organism>
<gene>
    <name evidence="1" type="ORF">A8E72_29910</name>
</gene>
<dbReference type="Proteomes" id="UP000188543">
    <property type="component" value="Unassembled WGS sequence"/>
</dbReference>
<sequence>MFDDMFFVDFAKQHADGRCAEGESFLASIRYALGFEVSVVFESYGFFIKNISSWFDPLGYFFFAGIE</sequence>
<evidence type="ECO:0000313" key="1">
    <source>
        <dbReference type="EMBL" id="ONU78080.1"/>
    </source>
</evidence>
<proteinExistence type="predicted"/>
<dbReference type="EMBL" id="MUTJ01000091">
    <property type="protein sequence ID" value="ONU78080.1"/>
    <property type="molecule type" value="Genomic_DNA"/>
</dbReference>
<dbReference type="AlphaFoldDB" id="A0A1V6KY69"/>
<comment type="caution">
    <text evidence="1">The sequence shown here is derived from an EMBL/GenBank/DDBJ whole genome shotgun (WGS) entry which is preliminary data.</text>
</comment>
<evidence type="ECO:0000313" key="2">
    <source>
        <dbReference type="Proteomes" id="UP000188543"/>
    </source>
</evidence>
<accession>A0A1V6KY69</accession>
<reference evidence="1 2" key="1">
    <citation type="submission" date="2016-08" db="EMBL/GenBank/DDBJ databases">
        <authorList>
            <person name="Seilhamer J.J."/>
        </authorList>
    </citation>
    <scope>NUCLEOTIDE SEQUENCE [LARGE SCALE GENOMIC DNA]</scope>
    <source>
        <strain evidence="1 2">VC14762</strain>
    </source>
</reference>
<protein>
    <submittedName>
        <fullName evidence="1">Uncharacterized protein</fullName>
    </submittedName>
</protein>